<evidence type="ECO:0000256" key="1">
    <source>
        <dbReference type="SAM" id="MobiDB-lite"/>
    </source>
</evidence>
<dbReference type="NCBIfam" id="TIGR02595">
    <property type="entry name" value="PEP_CTERM"/>
    <property type="match status" value="1"/>
</dbReference>
<dbReference type="RefSeq" id="WP_316700900.1">
    <property type="nucleotide sequence ID" value="NZ_CP136336.1"/>
</dbReference>
<sequence length="103" mass="11044">MKLSLTTWSVLAMSTLSVLPAAAQEDGAAASQEATRTAFVQMSTEPRLRAVAVTRPRDESRTARERSAAPPPAEKASVEPSNLGMMLAGLALIGLMLLRRRHD</sequence>
<feature type="chain" id="PRO_5047431428" evidence="3">
    <location>
        <begin position="24"/>
        <end position="103"/>
    </location>
</feature>
<proteinExistence type="predicted"/>
<evidence type="ECO:0000256" key="2">
    <source>
        <dbReference type="SAM" id="Phobius"/>
    </source>
</evidence>
<evidence type="ECO:0000313" key="5">
    <source>
        <dbReference type="Proteomes" id="UP001303946"/>
    </source>
</evidence>
<dbReference type="InterPro" id="IPR013424">
    <property type="entry name" value="Ice-binding_C"/>
</dbReference>
<keyword evidence="5" id="KW-1185">Reference proteome</keyword>
<keyword evidence="2" id="KW-0812">Transmembrane</keyword>
<gene>
    <name evidence="4" type="ORF">RXV79_25265</name>
</gene>
<evidence type="ECO:0000313" key="4">
    <source>
        <dbReference type="EMBL" id="WOB08199.1"/>
    </source>
</evidence>
<keyword evidence="2" id="KW-1133">Transmembrane helix</keyword>
<dbReference type="EMBL" id="CP136336">
    <property type="protein sequence ID" value="WOB08199.1"/>
    <property type="molecule type" value="Genomic_DNA"/>
</dbReference>
<accession>A0ABZ0CTA0</accession>
<protein>
    <submittedName>
        <fullName evidence="4">PEP-CTERM sorting domain-containing protein</fullName>
    </submittedName>
</protein>
<evidence type="ECO:0000256" key="3">
    <source>
        <dbReference type="SAM" id="SignalP"/>
    </source>
</evidence>
<feature type="region of interest" description="Disordered" evidence="1">
    <location>
        <begin position="53"/>
        <end position="79"/>
    </location>
</feature>
<feature type="signal peptide" evidence="3">
    <location>
        <begin position="1"/>
        <end position="23"/>
    </location>
</feature>
<feature type="transmembrane region" description="Helical" evidence="2">
    <location>
        <begin position="81"/>
        <end position="98"/>
    </location>
</feature>
<feature type="compositionally biased region" description="Basic and acidic residues" evidence="1">
    <location>
        <begin position="55"/>
        <end position="67"/>
    </location>
</feature>
<organism evidence="4 5">
    <name type="scientific">Piscinibacter gummiphilus</name>
    <dbReference type="NCBI Taxonomy" id="946333"/>
    <lineage>
        <taxon>Bacteria</taxon>
        <taxon>Pseudomonadati</taxon>
        <taxon>Pseudomonadota</taxon>
        <taxon>Betaproteobacteria</taxon>
        <taxon>Burkholderiales</taxon>
        <taxon>Sphaerotilaceae</taxon>
        <taxon>Piscinibacter</taxon>
    </lineage>
</organism>
<reference evidence="4 5" key="1">
    <citation type="submission" date="2023-10" db="EMBL/GenBank/DDBJ databases">
        <title>Bacteria for the degradation of biodegradable plastic PBAT(Polybutylene adipate terephthalate).</title>
        <authorList>
            <person name="Weon H.-Y."/>
            <person name="Yeon J."/>
        </authorList>
    </citation>
    <scope>NUCLEOTIDE SEQUENCE [LARGE SCALE GENOMIC DNA]</scope>
    <source>
        <strain evidence="4 5">SBD 7-3</strain>
    </source>
</reference>
<keyword evidence="3" id="KW-0732">Signal</keyword>
<keyword evidence="2" id="KW-0472">Membrane</keyword>
<name>A0ABZ0CTA0_9BURK</name>
<dbReference type="Proteomes" id="UP001303946">
    <property type="component" value="Chromosome"/>
</dbReference>